<name>A0A0H2YRM8_CLOP1</name>
<dbReference type="GeneID" id="93003319"/>
<feature type="transmembrane region" description="Helical" evidence="1">
    <location>
        <begin position="58"/>
        <end position="78"/>
    </location>
</feature>
<feature type="transmembrane region" description="Helical" evidence="1">
    <location>
        <begin position="90"/>
        <end position="108"/>
    </location>
</feature>
<dbReference type="AlphaFoldDB" id="A0A0H2YRM8"/>
<dbReference type="EMBL" id="CP000246">
    <property type="protein sequence ID" value="ABG83324.1"/>
    <property type="molecule type" value="Genomic_DNA"/>
</dbReference>
<evidence type="ECO:0000313" key="3">
    <source>
        <dbReference type="Proteomes" id="UP000001823"/>
    </source>
</evidence>
<evidence type="ECO:0000256" key="1">
    <source>
        <dbReference type="SAM" id="Phobius"/>
    </source>
</evidence>
<sequence>MKRIISNFFINLVVVLILIYLFNLGEAKSVLNIVLFSAIFTILGFTLRPILQIISLPITVLTFGIFLFLVNAFIVYIADIFTIGFNISGFLNNLIVSIVLFIVSFIVNKYRLKIKIEKINKTV</sequence>
<feature type="transmembrane region" description="Helical" evidence="1">
    <location>
        <begin position="30"/>
        <end position="51"/>
    </location>
</feature>
<keyword evidence="1" id="KW-0812">Transmembrane</keyword>
<dbReference type="STRING" id="195103.CPF_0335"/>
<dbReference type="PANTHER" id="PTHR37309">
    <property type="entry name" value="SLR0284 PROTEIN"/>
    <property type="match status" value="1"/>
</dbReference>
<gene>
    <name evidence="2" type="ordered locus">CPF_0335</name>
</gene>
<keyword evidence="3" id="KW-1185">Reference proteome</keyword>
<keyword evidence="1" id="KW-0472">Membrane</keyword>
<protein>
    <submittedName>
        <fullName evidence="2">Membrane protein</fullName>
    </submittedName>
</protein>
<reference evidence="2 3" key="1">
    <citation type="journal article" date="2006" name="Genome Res.">
        <title>Skewed genomic variability in strains of the toxigenic bacterial pathogen, Clostridium perfringens.</title>
        <authorList>
            <person name="Myers G.S."/>
            <person name="Rasko D.A."/>
            <person name="Cheung J.K."/>
            <person name="Ravel J."/>
            <person name="Seshadri R."/>
            <person name="Deboy R.T."/>
            <person name="Ren Q."/>
            <person name="Varga J."/>
            <person name="Awad M.M."/>
            <person name="Brinkac L.M."/>
            <person name="Daugherty S.C."/>
            <person name="Haft D.H."/>
            <person name="Dodson R.J."/>
            <person name="Madupu R."/>
            <person name="Nelson W.C."/>
            <person name="Rosovitz M.J."/>
            <person name="Sullivan S.A."/>
            <person name="Khouri H."/>
            <person name="Dimitrov G.I."/>
            <person name="Watkins K.L."/>
            <person name="Mulligan S."/>
            <person name="Benton J."/>
            <person name="Radune D."/>
            <person name="Fisher D.J."/>
            <person name="Atkins H.S."/>
            <person name="Hiscox T."/>
            <person name="Jost B.H."/>
            <person name="Billington S.J."/>
            <person name="Songer J.G."/>
            <person name="McClane B.A."/>
            <person name="Titball R.W."/>
            <person name="Rood J.I."/>
            <person name="Melville S.B."/>
            <person name="Paulsen I.T."/>
        </authorList>
    </citation>
    <scope>NUCLEOTIDE SEQUENCE [LARGE SCALE GENOMIC DNA]</scope>
    <source>
        <strain evidence="3">ATCC 13124 / DSM 756 / JCM 1290 / NCIMB 6125 / NCTC 8237 / S 107 / Type A</strain>
    </source>
</reference>
<dbReference type="HOGENOM" id="CLU_120441_2_0_9"/>
<keyword evidence="1" id="KW-1133">Transmembrane helix</keyword>
<dbReference type="KEGG" id="cpf:CPF_0335"/>
<organism evidence="2 3">
    <name type="scientific">Clostridium perfringens (strain ATCC 13124 / DSM 756 / JCM 1290 / NCIMB 6125 / NCTC 8237 / Type A)</name>
    <dbReference type="NCBI Taxonomy" id="195103"/>
    <lineage>
        <taxon>Bacteria</taxon>
        <taxon>Bacillati</taxon>
        <taxon>Bacillota</taxon>
        <taxon>Clostridia</taxon>
        <taxon>Eubacteriales</taxon>
        <taxon>Clostridiaceae</taxon>
        <taxon>Clostridium</taxon>
    </lineage>
</organism>
<dbReference type="InterPro" id="IPR007165">
    <property type="entry name" value="Phage_holin_4_2"/>
</dbReference>
<feature type="transmembrane region" description="Helical" evidence="1">
    <location>
        <begin position="7"/>
        <end position="24"/>
    </location>
</feature>
<dbReference type="Pfam" id="PF04020">
    <property type="entry name" value="Phage_holin_4_2"/>
    <property type="match status" value="1"/>
</dbReference>
<accession>A0A0H2YRM8</accession>
<dbReference type="PaxDb" id="195103-CPF_0335"/>
<dbReference type="eggNOG" id="COG1950">
    <property type="taxonomic scope" value="Bacteria"/>
</dbReference>
<dbReference type="Proteomes" id="UP000001823">
    <property type="component" value="Chromosome"/>
</dbReference>
<evidence type="ECO:0000313" key="2">
    <source>
        <dbReference type="EMBL" id="ABG83324.1"/>
    </source>
</evidence>
<proteinExistence type="predicted"/>
<dbReference type="RefSeq" id="WP_003458048.1">
    <property type="nucleotide sequence ID" value="NC_008261.1"/>
</dbReference>
<dbReference type="PANTHER" id="PTHR37309:SF1">
    <property type="entry name" value="SLR0284 PROTEIN"/>
    <property type="match status" value="1"/>
</dbReference>